<sequence>MARKGEAEGNVPSTRLRCFAATEGARCNHVGFASSSLLPPPHGAAAPSTTGGASSHSNSDQPDNSQQTTVSHAHSCGLEGSPSIKGIVLPIGATSVSASTHTRGTVRRGACGCRKWTGRRGLPATDTHKEISAEAIDFIRCCLRINPAERSTMKELCDTPWLKMARQREVKGGAPN</sequence>
<dbReference type="AlphaFoldDB" id="G0UYR0"/>
<dbReference type="InterPro" id="IPR011009">
    <property type="entry name" value="Kinase-like_dom_sf"/>
</dbReference>
<dbReference type="Gene3D" id="1.10.510.10">
    <property type="entry name" value="Transferase(Phosphotransferase) domain 1"/>
    <property type="match status" value="1"/>
</dbReference>
<evidence type="ECO:0000313" key="2">
    <source>
        <dbReference type="EMBL" id="CCC94527.1"/>
    </source>
</evidence>
<dbReference type="EMBL" id="HE575323">
    <property type="protein sequence ID" value="CCC94527.1"/>
    <property type="molecule type" value="Genomic_DNA"/>
</dbReference>
<protein>
    <submittedName>
        <fullName evidence="2">Uncharacterized protein TCIL3000_10_13100</fullName>
    </submittedName>
</protein>
<organism evidence="2">
    <name type="scientific">Trypanosoma congolense (strain IL3000)</name>
    <dbReference type="NCBI Taxonomy" id="1068625"/>
    <lineage>
        <taxon>Eukaryota</taxon>
        <taxon>Discoba</taxon>
        <taxon>Euglenozoa</taxon>
        <taxon>Kinetoplastea</taxon>
        <taxon>Metakinetoplastina</taxon>
        <taxon>Trypanosomatida</taxon>
        <taxon>Trypanosomatidae</taxon>
        <taxon>Trypanosoma</taxon>
        <taxon>Nannomonas</taxon>
    </lineage>
</organism>
<feature type="compositionally biased region" description="Polar residues" evidence="1">
    <location>
        <begin position="58"/>
        <end position="72"/>
    </location>
</feature>
<proteinExistence type="predicted"/>
<gene>
    <name evidence="2" type="ORF">TCIL3000_10_13100</name>
</gene>
<accession>G0UYR0</accession>
<dbReference type="SUPFAM" id="SSF56112">
    <property type="entry name" value="Protein kinase-like (PK-like)"/>
    <property type="match status" value="1"/>
</dbReference>
<name>G0UYR0_TRYCI</name>
<reference evidence="2" key="1">
    <citation type="journal article" date="2012" name="Proc. Natl. Acad. Sci. U.S.A.">
        <title>Antigenic diversity is generated by distinct evolutionary mechanisms in African trypanosome species.</title>
        <authorList>
            <person name="Jackson A.P."/>
            <person name="Berry A."/>
            <person name="Aslett M."/>
            <person name="Allison H.C."/>
            <person name="Burton P."/>
            <person name="Vavrova-Anderson J."/>
            <person name="Brown R."/>
            <person name="Browne H."/>
            <person name="Corton N."/>
            <person name="Hauser H."/>
            <person name="Gamble J."/>
            <person name="Gilderthorp R."/>
            <person name="Marcello L."/>
            <person name="McQuillan J."/>
            <person name="Otto T.D."/>
            <person name="Quail M.A."/>
            <person name="Sanders M.J."/>
            <person name="van Tonder A."/>
            <person name="Ginger M.L."/>
            <person name="Field M.C."/>
            <person name="Barry J.D."/>
            <person name="Hertz-Fowler C."/>
            <person name="Berriman M."/>
        </authorList>
    </citation>
    <scope>NUCLEOTIDE SEQUENCE</scope>
    <source>
        <strain evidence="2">IL3000</strain>
    </source>
</reference>
<feature type="region of interest" description="Disordered" evidence="1">
    <location>
        <begin position="31"/>
        <end position="76"/>
    </location>
</feature>
<feature type="compositionally biased region" description="Low complexity" evidence="1">
    <location>
        <begin position="43"/>
        <end position="57"/>
    </location>
</feature>
<dbReference type="VEuPathDB" id="TriTrypDB:TcIL3000_10_13100"/>
<evidence type="ECO:0000256" key="1">
    <source>
        <dbReference type="SAM" id="MobiDB-lite"/>
    </source>
</evidence>